<evidence type="ECO:0000259" key="5">
    <source>
        <dbReference type="PROSITE" id="PS50930"/>
    </source>
</evidence>
<evidence type="ECO:0000256" key="1">
    <source>
        <dbReference type="ARBA" id="ARBA00018672"/>
    </source>
</evidence>
<reference evidence="6" key="1">
    <citation type="journal article" date="2021" name="PeerJ">
        <title>Extensive microbial diversity within the chicken gut microbiome revealed by metagenomics and culture.</title>
        <authorList>
            <person name="Gilroy R."/>
            <person name="Ravi A."/>
            <person name="Getino M."/>
            <person name="Pursley I."/>
            <person name="Horton D.L."/>
            <person name="Alikhan N.F."/>
            <person name="Baker D."/>
            <person name="Gharbi K."/>
            <person name="Hall N."/>
            <person name="Watson M."/>
            <person name="Adriaenssens E.M."/>
            <person name="Foster-Nyarko E."/>
            <person name="Jarju S."/>
            <person name="Secka A."/>
            <person name="Antonio M."/>
            <person name="Oren A."/>
            <person name="Chaudhuri R.R."/>
            <person name="La Ragione R."/>
            <person name="Hildebrand F."/>
            <person name="Pallen M.J."/>
        </authorList>
    </citation>
    <scope>NUCLEOTIDE SEQUENCE</scope>
    <source>
        <strain evidence="6">CHK180-15479</strain>
    </source>
</reference>
<dbReference type="Proteomes" id="UP000823910">
    <property type="component" value="Unassembled WGS sequence"/>
</dbReference>
<protein>
    <recommendedName>
        <fullName evidence="1">Stage 0 sporulation protein A homolog</fullName>
    </recommendedName>
</protein>
<dbReference type="Pfam" id="PF00072">
    <property type="entry name" value="Response_reg"/>
    <property type="match status" value="1"/>
</dbReference>
<dbReference type="SMART" id="SM00448">
    <property type="entry name" value="REC"/>
    <property type="match status" value="1"/>
</dbReference>
<evidence type="ECO:0000313" key="6">
    <source>
        <dbReference type="EMBL" id="HJC06789.1"/>
    </source>
</evidence>
<comment type="function">
    <text evidence="2">May play the central regulatory role in sporulation. It may be an element of the effector pathway responsible for the activation of sporulation genes in response to nutritional stress. Spo0A may act in concert with spo0H (a sigma factor) to control the expression of some genes that are critical to the sporulation process.</text>
</comment>
<dbReference type="SUPFAM" id="SSF52172">
    <property type="entry name" value="CheY-like"/>
    <property type="match status" value="1"/>
</dbReference>
<dbReference type="SMART" id="SM00850">
    <property type="entry name" value="LytTR"/>
    <property type="match status" value="1"/>
</dbReference>
<dbReference type="PROSITE" id="PS50930">
    <property type="entry name" value="HTH_LYTTR"/>
    <property type="match status" value="1"/>
</dbReference>
<evidence type="ECO:0000256" key="3">
    <source>
        <dbReference type="PROSITE-ProRule" id="PRU00169"/>
    </source>
</evidence>
<dbReference type="InterPro" id="IPR046947">
    <property type="entry name" value="LytR-like"/>
</dbReference>
<evidence type="ECO:0000256" key="2">
    <source>
        <dbReference type="ARBA" id="ARBA00024867"/>
    </source>
</evidence>
<feature type="domain" description="HTH LytTR-type" evidence="5">
    <location>
        <begin position="131"/>
        <end position="236"/>
    </location>
</feature>
<feature type="domain" description="Response regulatory" evidence="4">
    <location>
        <begin position="2"/>
        <end position="121"/>
    </location>
</feature>
<dbReference type="InterPro" id="IPR007492">
    <property type="entry name" value="LytTR_DNA-bd_dom"/>
</dbReference>
<dbReference type="PROSITE" id="PS50110">
    <property type="entry name" value="RESPONSE_REGULATORY"/>
    <property type="match status" value="1"/>
</dbReference>
<dbReference type="GO" id="GO:0000156">
    <property type="term" value="F:phosphorelay response regulator activity"/>
    <property type="evidence" value="ECO:0007669"/>
    <property type="project" value="InterPro"/>
</dbReference>
<name>A0A9D2SIT8_9FIRM</name>
<dbReference type="PANTHER" id="PTHR37299">
    <property type="entry name" value="TRANSCRIPTIONAL REGULATOR-RELATED"/>
    <property type="match status" value="1"/>
</dbReference>
<keyword evidence="6" id="KW-0238">DNA-binding</keyword>
<proteinExistence type="predicted"/>
<evidence type="ECO:0000259" key="4">
    <source>
        <dbReference type="PROSITE" id="PS50110"/>
    </source>
</evidence>
<reference evidence="6" key="2">
    <citation type="submission" date="2021-04" db="EMBL/GenBank/DDBJ databases">
        <authorList>
            <person name="Gilroy R."/>
        </authorList>
    </citation>
    <scope>NUCLEOTIDE SEQUENCE</scope>
    <source>
        <strain evidence="6">CHK180-15479</strain>
    </source>
</reference>
<dbReference type="Pfam" id="PF04397">
    <property type="entry name" value="LytTR"/>
    <property type="match status" value="1"/>
</dbReference>
<dbReference type="PANTHER" id="PTHR37299:SF1">
    <property type="entry name" value="STAGE 0 SPORULATION PROTEIN A HOMOLOG"/>
    <property type="match status" value="1"/>
</dbReference>
<accession>A0A9D2SIT8</accession>
<gene>
    <name evidence="6" type="ORF">H9704_11660</name>
</gene>
<dbReference type="Gene3D" id="2.40.50.1020">
    <property type="entry name" value="LytTr DNA-binding domain"/>
    <property type="match status" value="1"/>
</dbReference>
<evidence type="ECO:0000313" key="7">
    <source>
        <dbReference type="Proteomes" id="UP000823910"/>
    </source>
</evidence>
<dbReference type="AlphaFoldDB" id="A0A9D2SIT8"/>
<comment type="caution">
    <text evidence="6">The sequence shown here is derived from an EMBL/GenBank/DDBJ whole genome shotgun (WGS) entry which is preliminary data.</text>
</comment>
<dbReference type="GO" id="GO:0003677">
    <property type="term" value="F:DNA binding"/>
    <property type="evidence" value="ECO:0007669"/>
    <property type="project" value="UniProtKB-KW"/>
</dbReference>
<organism evidence="6 7">
    <name type="scientific">Candidatus Enterocloster excrementipullorum</name>
    <dbReference type="NCBI Taxonomy" id="2838559"/>
    <lineage>
        <taxon>Bacteria</taxon>
        <taxon>Bacillati</taxon>
        <taxon>Bacillota</taxon>
        <taxon>Clostridia</taxon>
        <taxon>Lachnospirales</taxon>
        <taxon>Lachnospiraceae</taxon>
        <taxon>Enterocloster</taxon>
    </lineage>
</organism>
<sequence length="244" mass="28663">MKIAVVDDFQKDRDQLALDVEEYLKEQSLPGEVYGYPGGEEFLEALDRGEGYDTVFLDIYMNGMDGMSAARQLRQRGSACRIVFVTSSDSFAVEGYKVQAFRYLVKPYDRGELYEILDGLLEEKRRARPYLEIREDRISKKVYFDEIEMAEQEGHYTLLYLTNGENMRARMTVRELAQKLKEPRFLECYRNLLVNLDCVERVEEGKSGWEAFCMRGGRRALIQRSRRGQVKQYFTDYMFKKAEE</sequence>
<feature type="modified residue" description="4-aspartylphosphate" evidence="3">
    <location>
        <position position="58"/>
    </location>
</feature>
<keyword evidence="3" id="KW-0597">Phosphoprotein</keyword>
<dbReference type="EMBL" id="DWWT01000059">
    <property type="protein sequence ID" value="HJC06789.1"/>
    <property type="molecule type" value="Genomic_DNA"/>
</dbReference>
<dbReference type="Gene3D" id="3.40.50.2300">
    <property type="match status" value="1"/>
</dbReference>
<dbReference type="InterPro" id="IPR011006">
    <property type="entry name" value="CheY-like_superfamily"/>
</dbReference>
<dbReference type="InterPro" id="IPR001789">
    <property type="entry name" value="Sig_transdc_resp-reg_receiver"/>
</dbReference>